<feature type="compositionally biased region" description="Low complexity" evidence="8">
    <location>
        <begin position="650"/>
        <end position="665"/>
    </location>
</feature>
<protein>
    <recommendedName>
        <fullName evidence="10">UDENN FLCN/SMCR8-type domain-containing protein</fullName>
    </recommendedName>
</protein>
<feature type="compositionally biased region" description="Low complexity" evidence="8">
    <location>
        <begin position="1361"/>
        <end position="1377"/>
    </location>
</feature>
<feature type="region of interest" description="Disordered" evidence="8">
    <location>
        <begin position="631"/>
        <end position="665"/>
    </location>
</feature>
<feature type="region of interest" description="Disordered" evidence="8">
    <location>
        <begin position="1061"/>
        <end position="1201"/>
    </location>
</feature>
<dbReference type="Pfam" id="PF05426">
    <property type="entry name" value="Alginate_lyase"/>
    <property type="match status" value="1"/>
</dbReference>
<dbReference type="InParanoid" id="A0A163JVA0"/>
<feature type="region of interest" description="Disordered" evidence="8">
    <location>
        <begin position="451"/>
        <end position="470"/>
    </location>
</feature>
<dbReference type="GO" id="GO:0005085">
    <property type="term" value="F:guanyl-nucleotide exchange factor activity"/>
    <property type="evidence" value="ECO:0007669"/>
    <property type="project" value="UniProtKB-KW"/>
</dbReference>
<dbReference type="PANTHER" id="PTHR31334:SF1">
    <property type="entry name" value="GUANINE NUCLEOTIDE EXCHANGE PROTEIN SMCR8"/>
    <property type="match status" value="1"/>
</dbReference>
<name>A0A163JVA0_ABSGL</name>
<feature type="region of interest" description="Disordered" evidence="8">
    <location>
        <begin position="387"/>
        <end position="412"/>
    </location>
</feature>
<feature type="compositionally biased region" description="Low complexity" evidence="8">
    <location>
        <begin position="1168"/>
        <end position="1187"/>
    </location>
</feature>
<feature type="compositionally biased region" description="Basic and acidic residues" evidence="8">
    <location>
        <begin position="154"/>
        <end position="169"/>
    </location>
</feature>
<feature type="compositionally biased region" description="Polar residues" evidence="8">
    <location>
        <begin position="309"/>
        <end position="338"/>
    </location>
</feature>
<feature type="compositionally biased region" description="Polar residues" evidence="8">
    <location>
        <begin position="1157"/>
        <end position="1167"/>
    </location>
</feature>
<dbReference type="GO" id="GO:0005737">
    <property type="term" value="C:cytoplasm"/>
    <property type="evidence" value="ECO:0007669"/>
    <property type="project" value="UniProtKB-SubCell"/>
</dbReference>
<keyword evidence="6" id="KW-0456">Lyase</keyword>
<dbReference type="Proteomes" id="UP000078561">
    <property type="component" value="Unassembled WGS sequence"/>
</dbReference>
<feature type="region of interest" description="Disordered" evidence="8">
    <location>
        <begin position="954"/>
        <end position="1009"/>
    </location>
</feature>
<keyword evidence="4" id="KW-0732">Signal</keyword>
<keyword evidence="12" id="KW-1185">Reference proteome</keyword>
<evidence type="ECO:0000256" key="9">
    <source>
        <dbReference type="SAM" id="Phobius"/>
    </source>
</evidence>
<evidence type="ECO:0000256" key="7">
    <source>
        <dbReference type="ARBA" id="ARBA00038137"/>
    </source>
</evidence>
<dbReference type="PROSITE" id="PS51834">
    <property type="entry name" value="DENN_FLCN_SMCR8"/>
    <property type="match status" value="1"/>
</dbReference>
<evidence type="ECO:0000256" key="5">
    <source>
        <dbReference type="ARBA" id="ARBA00023006"/>
    </source>
</evidence>
<dbReference type="GO" id="GO:0042597">
    <property type="term" value="C:periplasmic space"/>
    <property type="evidence" value="ECO:0007669"/>
    <property type="project" value="InterPro"/>
</dbReference>
<evidence type="ECO:0000256" key="1">
    <source>
        <dbReference type="ARBA" id="ARBA00004496"/>
    </source>
</evidence>
<feature type="domain" description="UDENN FLCN/SMCR8-type" evidence="10">
    <location>
        <begin position="137"/>
        <end position="897"/>
    </location>
</feature>
<evidence type="ECO:0000259" key="10">
    <source>
        <dbReference type="PROSITE" id="PS51834"/>
    </source>
</evidence>
<keyword evidence="9" id="KW-0812">Transmembrane</keyword>
<dbReference type="EMBL" id="LT554417">
    <property type="protein sequence ID" value="SAM04966.1"/>
    <property type="molecule type" value="Genomic_DNA"/>
</dbReference>
<feature type="compositionally biased region" description="Polar residues" evidence="8">
    <location>
        <begin position="138"/>
        <end position="152"/>
    </location>
</feature>
<evidence type="ECO:0000256" key="6">
    <source>
        <dbReference type="ARBA" id="ARBA00023239"/>
    </source>
</evidence>
<feature type="compositionally biased region" description="Acidic residues" evidence="8">
    <location>
        <begin position="1326"/>
        <end position="1353"/>
    </location>
</feature>
<sequence length="1814" mass="203102">MTGDKDAHHVTTFSLPVKADTFFGKCWWSDEVFLGSQQGYRDFVLISEFSEMEGPVPLAVVSESTYVDLKEYTAPSASSTEQDQQQQQQAKHRLQMEADLHTLGLDRFDFNAFALRVVSTDRGADCYDQANLDRPDSTVVSNTPATPSSLLDRTTAKDHIHQGLRHDDPDTSLNSNRNDDDSTNTTQSIFSIPDDTQVYFNDSDLKLYSFTHHLTLFDINARGYVHPVALSYITRDTEKIVSRFEDFMNRFNEVSRLMKKGNYANFMLDLKYRLLDLEYTERTLSNSNSPPQTADSDIVSGSNKAKTTLVTSSDLNLPCTTSPGSDKASSLPMNQPTPTRAIENTGAPTNSLDTMTTNQKEEPATCTSPLPMPTKQHTVPTINTDIASTPPAKDLSSTTSKPADQGPATAPVTRKECLSTQALHQAQTVTRLMLDTMDTYATQWIRTSYDGETSEDVSTDLDDDSPISPTLLHDRHQIVESPQAVEPSKDYQPKYVDTLYPVAHFDRKLRSLSQLCHEPDRHQLSQQRRRSSNSGQSHRSLPSTSVIPLVSIIEPQRRKTNKGIKRRLFDKSTKHDMYTEAIKYISDLTAELGRSSVALELESEDTPLLEPVSQALSFGRVFMLNLEDIHSRHESSSPSSRPDDYDDFKSSSSQHPLSSTPAQTTTSASAFTEDLKLEQVNQESSYYYAPLWPTAQLWESKQKQSYGDLLRLLDKHKQYIHHVIYSLLTGRSVVVIGHPDGKSRIQETIHALSIFVPGLSKQRHQIVPWYNSEKLKDESLSTMKLVGTAIENVDPSVYRMDISCLEVDHENGSGHLITSPLYLEGQWIYRMLSKIPIYTVDESYIGYLHTIFMEMSLLAYLYYHKYIVETDTEEWDDVYGYPASTTSLDTRYASKIGQHSSATSHNGSPSEDHRQQLSKKWSVRRIMNYLKRVEDGGEPDDYFGAAGALTSATSTANTSPNLAEPPATSNSFLSSSSSTTTTMSASSTHTSTSVRTSSSSSSSSSPSSASSLLQQRLSAVNDSVNLNGYGVSADLLHQSEATTHQNHRQSRQTDIPFQHTDTTYTDHQQPHVPPIPHQQEEASSDHFSEENEATVTLDSIQNQPHPSVIQLNWDPPSSQAPTAKSAPSTATTAPPSSSQSVGSVYDMTLPASRRTSEAFSQRSIHFPSSQSASTSRRNSSSNTSQLSTGGDDFDSDSNAEEPWRDFDTELYLSSSYSDESSVGNAQRRRTDQQKQQKQPSFRKRPPDGLTSSQSDTRSWSSERRGQTFLEQTFHVLGDDQAIVMVLVVNNSMVVFGQNRLILYLLVFLALCHVIRCQMDLGDILENEEEGGDDDDDDDYFGEDYDDEWSDEHDDDHSGATPQQPQQPQQPILPLAGPAPQGTPDAPFYFTLIDPDVLAENKEHIHDFDRGMQHALWYLKKSANRFALDKETLSVVNAYKSGVDAHNYVSLARYFWPDPSAPNGLPYIRVDGQVNPEIHNAPDYKSFRQMAKQVQYLSLAYYFFDDETYADKAVQRIHQWFIDPATRMNPHLHYASLVRGNPSGRGKGIIDFSPLPDVLDSIAILQSSGAWKPGLSADLRHWFTQYLDWLTTSPNGIEESNAFNNHGTYYDVQKIALSIFLNKTDLAQSASSKAAVTRIARQLRKDGEQYSETARPFSWFYSVYNLRGLFQLCHMAKRVGVDLYSFASPDDQKSVRLALDYLLPAAVDESKWKFNNTGGFSGSKYLVPLLDEAYVIYQHPEYLNVRSIIANQYAPRYNISRLLFSWSYLGDHSAGARGSFADATSASPSFILLSFTYTCIFLTSVSFILLHTLFA</sequence>
<feature type="region of interest" description="Disordered" evidence="8">
    <location>
        <begin position="1215"/>
        <end position="1263"/>
    </location>
</feature>
<feature type="compositionally biased region" description="Polar residues" evidence="8">
    <location>
        <begin position="1093"/>
        <end position="1105"/>
    </location>
</feature>
<feature type="compositionally biased region" description="Polar residues" evidence="8">
    <location>
        <begin position="897"/>
        <end position="909"/>
    </location>
</feature>
<keyword evidence="2" id="KW-0963">Cytoplasm</keyword>
<accession>A0A163JVA0</accession>
<dbReference type="InterPro" id="IPR008929">
    <property type="entry name" value="Chondroitin_lyas"/>
</dbReference>
<proteinExistence type="inferred from homology"/>
<dbReference type="Gene3D" id="1.50.10.100">
    <property type="entry name" value="Chondroitin AC/alginate lyase"/>
    <property type="match status" value="1"/>
</dbReference>
<keyword evidence="3" id="KW-0344">Guanine-nucleotide releasing factor</keyword>
<evidence type="ECO:0000256" key="2">
    <source>
        <dbReference type="ARBA" id="ARBA00022490"/>
    </source>
</evidence>
<evidence type="ECO:0000313" key="12">
    <source>
        <dbReference type="Proteomes" id="UP000078561"/>
    </source>
</evidence>
<organism evidence="11">
    <name type="scientific">Absidia glauca</name>
    <name type="common">Pin mould</name>
    <dbReference type="NCBI Taxonomy" id="4829"/>
    <lineage>
        <taxon>Eukaryota</taxon>
        <taxon>Fungi</taxon>
        <taxon>Fungi incertae sedis</taxon>
        <taxon>Mucoromycota</taxon>
        <taxon>Mucoromycotina</taxon>
        <taxon>Mucoromycetes</taxon>
        <taxon>Mucorales</taxon>
        <taxon>Cunninghamellaceae</taxon>
        <taxon>Absidia</taxon>
    </lineage>
</organism>
<keyword evidence="5" id="KW-0072">Autophagy</keyword>
<dbReference type="InterPro" id="IPR008397">
    <property type="entry name" value="Alginate_lyase_dom"/>
</dbReference>
<feature type="region of interest" description="Disordered" evidence="8">
    <location>
        <begin position="309"/>
        <end position="350"/>
    </location>
</feature>
<evidence type="ECO:0000256" key="3">
    <source>
        <dbReference type="ARBA" id="ARBA00022658"/>
    </source>
</evidence>
<keyword evidence="9" id="KW-1133">Transmembrane helix</keyword>
<gene>
    <name evidence="11" type="primary">ABSGL_10832.1 scaffold 12033</name>
</gene>
<feature type="region of interest" description="Disordered" evidence="8">
    <location>
        <begin position="897"/>
        <end position="918"/>
    </location>
</feature>
<dbReference type="InterPro" id="IPR037521">
    <property type="entry name" value="FLCN/SMCR8_DENN"/>
</dbReference>
<evidence type="ECO:0000256" key="8">
    <source>
        <dbReference type="SAM" id="MobiDB-lite"/>
    </source>
</evidence>
<feature type="compositionally biased region" description="Basic and acidic residues" evidence="8">
    <location>
        <begin position="631"/>
        <end position="649"/>
    </location>
</feature>
<evidence type="ECO:0000313" key="11">
    <source>
        <dbReference type="EMBL" id="SAM04966.1"/>
    </source>
</evidence>
<dbReference type="STRING" id="4829.A0A163JVA0"/>
<reference evidence="11" key="1">
    <citation type="submission" date="2016-04" db="EMBL/GenBank/DDBJ databases">
        <authorList>
            <person name="Evans L.H."/>
            <person name="Alamgir A."/>
            <person name="Owens N."/>
            <person name="Weber N.D."/>
            <person name="Virtaneva K."/>
            <person name="Barbian K."/>
            <person name="Babar A."/>
            <person name="Rosenke K."/>
        </authorList>
    </citation>
    <scope>NUCLEOTIDE SEQUENCE [LARGE SCALE GENOMIC DNA]</scope>
    <source>
        <strain evidence="11">CBS 101.48</strain>
    </source>
</reference>
<evidence type="ECO:0000256" key="4">
    <source>
        <dbReference type="ARBA" id="ARBA00022729"/>
    </source>
</evidence>
<feature type="region of interest" description="Disordered" evidence="8">
    <location>
        <begin position="73"/>
        <end position="93"/>
    </location>
</feature>
<feature type="region of interest" description="Disordered" evidence="8">
    <location>
        <begin position="1326"/>
        <end position="1377"/>
    </location>
</feature>
<dbReference type="SUPFAM" id="SSF48230">
    <property type="entry name" value="Chondroitin AC/alginate lyase"/>
    <property type="match status" value="1"/>
</dbReference>
<dbReference type="GO" id="GO:0006914">
    <property type="term" value="P:autophagy"/>
    <property type="evidence" value="ECO:0007669"/>
    <property type="project" value="UniProtKB-KW"/>
</dbReference>
<feature type="compositionally biased region" description="Low complexity" evidence="8">
    <location>
        <begin position="1115"/>
        <end position="1140"/>
    </location>
</feature>
<dbReference type="GO" id="GO:0032045">
    <property type="term" value="C:guanyl-nucleotide exchange factor complex"/>
    <property type="evidence" value="ECO:0007669"/>
    <property type="project" value="TreeGrafter"/>
</dbReference>
<dbReference type="PANTHER" id="PTHR31334">
    <property type="entry name" value="SMITH-MAGENIS SYNDROME REGION GENE 8 PROTEIN"/>
    <property type="match status" value="1"/>
</dbReference>
<feature type="compositionally biased region" description="Low complexity" evidence="8">
    <location>
        <begin position="532"/>
        <end position="541"/>
    </location>
</feature>
<feature type="compositionally biased region" description="Basic and acidic residues" evidence="8">
    <location>
        <begin position="1078"/>
        <end position="1089"/>
    </location>
</feature>
<feature type="region of interest" description="Disordered" evidence="8">
    <location>
        <begin position="129"/>
        <end position="188"/>
    </location>
</feature>
<dbReference type="GO" id="GO:0016829">
    <property type="term" value="F:lyase activity"/>
    <property type="evidence" value="ECO:0007669"/>
    <property type="project" value="UniProtKB-KW"/>
</dbReference>
<keyword evidence="9" id="KW-0472">Membrane</keyword>
<feature type="transmembrane region" description="Helical" evidence="9">
    <location>
        <begin position="1789"/>
        <end position="1813"/>
    </location>
</feature>
<dbReference type="OrthoDB" id="63533at2759"/>
<feature type="region of interest" description="Disordered" evidence="8">
    <location>
        <begin position="519"/>
        <end position="546"/>
    </location>
</feature>
<comment type="subcellular location">
    <subcellularLocation>
        <location evidence="1">Cytoplasm</location>
    </subcellularLocation>
</comment>
<comment type="similarity">
    <text evidence="7">Belongs to the SMCR8 family.</text>
</comment>
<feature type="compositionally biased region" description="Acidic residues" evidence="8">
    <location>
        <begin position="452"/>
        <end position="465"/>
    </location>
</feature>